<evidence type="ECO:0000256" key="4">
    <source>
        <dbReference type="ARBA" id="ARBA00022842"/>
    </source>
</evidence>
<sequence length="389" mass="44859">MPKNSSLAANLEMGTATCSFRKSRDSHPRDSFLRSMDTQSEVVFRIPDTLMYWPWPRKINPHHEEVKAASDAWFRSLKAFGPEAQRVFERCDSSLLASLGCPTATKEHLRTVCDLMHLLFAFDDYTDNAPPEVVRQYADVVMDAIRNPIKSRPSDEVVLGVIAQEYSYSCLFWALGVKSASGTSQKHFVESLGHYVDALVQEAEDRHHRRIRNVEDYFDIRRWNIGIYMVHAMLELSYDMPDEVFNHPTVVALRSVGHDLMIMDNDLASYNKEQALEERPHNIIVCVMNEQNCDLHDALSWVENLYRSRRNKFLTLWSGIPSWEPEIDAIASHYLHGIANWVRGNECWNFESERYFGSNGRAVQQHRMVTLMPKRLSASEPLLVHVQSL</sequence>
<evidence type="ECO:0000256" key="3">
    <source>
        <dbReference type="ARBA" id="ARBA00022723"/>
    </source>
</evidence>
<evidence type="ECO:0000256" key="6">
    <source>
        <dbReference type="RuleBase" id="RU366034"/>
    </source>
</evidence>
<evidence type="ECO:0000256" key="2">
    <source>
        <dbReference type="ARBA" id="ARBA00006333"/>
    </source>
</evidence>
<reference evidence="7" key="1">
    <citation type="submission" date="2023-06" db="EMBL/GenBank/DDBJ databases">
        <authorList>
            <consortium name="Lawrence Berkeley National Laboratory"/>
            <person name="Ahrendt S."/>
            <person name="Sahu N."/>
            <person name="Indic B."/>
            <person name="Wong-Bajracharya J."/>
            <person name="Merenyi Z."/>
            <person name="Ke H.-M."/>
            <person name="Monk M."/>
            <person name="Kocsube S."/>
            <person name="Drula E."/>
            <person name="Lipzen A."/>
            <person name="Balint B."/>
            <person name="Henrissat B."/>
            <person name="Andreopoulos B."/>
            <person name="Martin F.M."/>
            <person name="Harder C.B."/>
            <person name="Rigling D."/>
            <person name="Ford K.L."/>
            <person name="Foster G.D."/>
            <person name="Pangilinan J."/>
            <person name="Papanicolaou A."/>
            <person name="Barry K."/>
            <person name="LaButti K."/>
            <person name="Viragh M."/>
            <person name="Koriabine M."/>
            <person name="Yan M."/>
            <person name="Riley R."/>
            <person name="Champramary S."/>
            <person name="Plett K.L."/>
            <person name="Tsai I.J."/>
            <person name="Slot J."/>
            <person name="Sipos G."/>
            <person name="Plett J."/>
            <person name="Nagy L.G."/>
            <person name="Grigoriev I.V."/>
        </authorList>
    </citation>
    <scope>NUCLEOTIDE SEQUENCE</scope>
    <source>
        <strain evidence="7">FPL87.14</strain>
    </source>
</reference>
<dbReference type="GO" id="GO:0010333">
    <property type="term" value="F:terpene synthase activity"/>
    <property type="evidence" value="ECO:0007669"/>
    <property type="project" value="InterPro"/>
</dbReference>
<keyword evidence="4 6" id="KW-0460">Magnesium</keyword>
<dbReference type="AlphaFoldDB" id="A0AA39J7C0"/>
<keyword evidence="3 6" id="KW-0479">Metal-binding</keyword>
<comment type="caution">
    <text evidence="7">The sequence shown here is derived from an EMBL/GenBank/DDBJ whole genome shotgun (WGS) entry which is preliminary data.</text>
</comment>
<dbReference type="PANTHER" id="PTHR35201">
    <property type="entry name" value="TERPENE SYNTHASE"/>
    <property type="match status" value="1"/>
</dbReference>
<dbReference type="InterPro" id="IPR034686">
    <property type="entry name" value="Terpene_cyclase-like_2"/>
</dbReference>
<dbReference type="SFLD" id="SFLDS00005">
    <property type="entry name" value="Isoprenoid_Synthase_Type_I"/>
    <property type="match status" value="1"/>
</dbReference>
<comment type="similarity">
    <text evidence="2 6">Belongs to the terpene synthase family.</text>
</comment>
<dbReference type="PANTHER" id="PTHR35201:SF4">
    <property type="entry name" value="BETA-PINACENE SYNTHASE-RELATED"/>
    <property type="match status" value="1"/>
</dbReference>
<accession>A0AA39J7C0</accession>
<dbReference type="Pfam" id="PF19086">
    <property type="entry name" value="Terpene_syn_C_2"/>
    <property type="match status" value="1"/>
</dbReference>
<proteinExistence type="inferred from homology"/>
<dbReference type="InterPro" id="IPR008949">
    <property type="entry name" value="Isoprenoid_synthase_dom_sf"/>
</dbReference>
<dbReference type="SFLD" id="SFLDG01020">
    <property type="entry name" value="Terpene_Cyclase_Like_2"/>
    <property type="match status" value="1"/>
</dbReference>
<protein>
    <recommendedName>
        <fullName evidence="6">Terpene synthase</fullName>
        <ecNumber evidence="6">4.2.3.-</ecNumber>
    </recommendedName>
</protein>
<keyword evidence="8" id="KW-1185">Reference proteome</keyword>
<evidence type="ECO:0000313" key="7">
    <source>
        <dbReference type="EMBL" id="KAK0437393.1"/>
    </source>
</evidence>
<dbReference type="GO" id="GO:0046872">
    <property type="term" value="F:metal ion binding"/>
    <property type="evidence" value="ECO:0007669"/>
    <property type="project" value="UniProtKB-KW"/>
</dbReference>
<dbReference type="Gene3D" id="1.10.600.10">
    <property type="entry name" value="Farnesyl Diphosphate Synthase"/>
    <property type="match status" value="1"/>
</dbReference>
<gene>
    <name evidence="7" type="ORF">EV421DRAFT_2038319</name>
</gene>
<evidence type="ECO:0000256" key="1">
    <source>
        <dbReference type="ARBA" id="ARBA00001946"/>
    </source>
</evidence>
<dbReference type="EMBL" id="JAUEPT010000049">
    <property type="protein sequence ID" value="KAK0437393.1"/>
    <property type="molecule type" value="Genomic_DNA"/>
</dbReference>
<dbReference type="Proteomes" id="UP001175226">
    <property type="component" value="Unassembled WGS sequence"/>
</dbReference>
<comment type="cofactor">
    <cofactor evidence="1 6">
        <name>Mg(2+)</name>
        <dbReference type="ChEBI" id="CHEBI:18420"/>
    </cofactor>
</comment>
<organism evidence="7 8">
    <name type="scientific">Armillaria borealis</name>
    <dbReference type="NCBI Taxonomy" id="47425"/>
    <lineage>
        <taxon>Eukaryota</taxon>
        <taxon>Fungi</taxon>
        <taxon>Dikarya</taxon>
        <taxon>Basidiomycota</taxon>
        <taxon>Agaricomycotina</taxon>
        <taxon>Agaricomycetes</taxon>
        <taxon>Agaricomycetidae</taxon>
        <taxon>Agaricales</taxon>
        <taxon>Marasmiineae</taxon>
        <taxon>Physalacriaceae</taxon>
        <taxon>Armillaria</taxon>
    </lineage>
</organism>
<name>A0AA39J7C0_9AGAR</name>
<dbReference type="GO" id="GO:0008299">
    <property type="term" value="P:isoprenoid biosynthetic process"/>
    <property type="evidence" value="ECO:0007669"/>
    <property type="project" value="UniProtKB-ARBA"/>
</dbReference>
<evidence type="ECO:0000256" key="5">
    <source>
        <dbReference type="ARBA" id="ARBA00023239"/>
    </source>
</evidence>
<dbReference type="EC" id="4.2.3.-" evidence="6"/>
<keyword evidence="5 6" id="KW-0456">Lyase</keyword>
<evidence type="ECO:0000313" key="8">
    <source>
        <dbReference type="Proteomes" id="UP001175226"/>
    </source>
</evidence>
<dbReference type="SUPFAM" id="SSF48576">
    <property type="entry name" value="Terpenoid synthases"/>
    <property type="match status" value="1"/>
</dbReference>